<name>A0ABN9WXF3_9DINO</name>
<accession>A0ABN9WXF3</accession>
<evidence type="ECO:0000313" key="1">
    <source>
        <dbReference type="EMBL" id="CAK0890295.1"/>
    </source>
</evidence>
<evidence type="ECO:0000313" key="2">
    <source>
        <dbReference type="Proteomes" id="UP001189429"/>
    </source>
</evidence>
<comment type="caution">
    <text evidence="1">The sequence shown here is derived from an EMBL/GenBank/DDBJ whole genome shotgun (WGS) entry which is preliminary data.</text>
</comment>
<organism evidence="1 2">
    <name type="scientific">Prorocentrum cordatum</name>
    <dbReference type="NCBI Taxonomy" id="2364126"/>
    <lineage>
        <taxon>Eukaryota</taxon>
        <taxon>Sar</taxon>
        <taxon>Alveolata</taxon>
        <taxon>Dinophyceae</taxon>
        <taxon>Prorocentrales</taxon>
        <taxon>Prorocentraceae</taxon>
        <taxon>Prorocentrum</taxon>
    </lineage>
</organism>
<reference evidence="1" key="1">
    <citation type="submission" date="2023-10" db="EMBL/GenBank/DDBJ databases">
        <authorList>
            <person name="Chen Y."/>
            <person name="Shah S."/>
            <person name="Dougan E. K."/>
            <person name="Thang M."/>
            <person name="Chan C."/>
        </authorList>
    </citation>
    <scope>NUCLEOTIDE SEQUENCE [LARGE SCALE GENOMIC DNA]</scope>
</reference>
<gene>
    <name evidence="1" type="ORF">PCOR1329_LOCUS70574</name>
</gene>
<evidence type="ECO:0008006" key="3">
    <source>
        <dbReference type="Google" id="ProtNLM"/>
    </source>
</evidence>
<dbReference type="EMBL" id="CAUYUJ010019333">
    <property type="protein sequence ID" value="CAK0890295.1"/>
    <property type="molecule type" value="Genomic_DNA"/>
</dbReference>
<dbReference type="Proteomes" id="UP001189429">
    <property type="component" value="Unassembled WGS sequence"/>
</dbReference>
<protein>
    <recommendedName>
        <fullName evidence="3">DUF4378 domain-containing protein</fullName>
    </recommendedName>
</protein>
<feature type="non-terminal residue" evidence="1">
    <location>
        <position position="1"/>
    </location>
</feature>
<proteinExistence type="predicted"/>
<keyword evidence="2" id="KW-1185">Reference proteome</keyword>
<sequence length="86" mass="9395">AYRDVGRRAVAAGLRRVLRGLRRPAGGLADSWDESIDRMLKDEVVAEGADWLDDSADAQQVLRSAARKLLADLVSETAAEILWVCS</sequence>